<feature type="transmembrane region" description="Helical" evidence="8">
    <location>
        <begin position="238"/>
        <end position="269"/>
    </location>
</feature>
<feature type="transmembrane region" description="Helical" evidence="8">
    <location>
        <begin position="12"/>
        <end position="35"/>
    </location>
</feature>
<dbReference type="STRING" id="545501.BN997_02167"/>
<feature type="transmembrane region" description="Helical" evidence="8">
    <location>
        <begin position="97"/>
        <end position="116"/>
    </location>
</feature>
<dbReference type="GO" id="GO:0022857">
    <property type="term" value="F:transmembrane transporter activity"/>
    <property type="evidence" value="ECO:0007669"/>
    <property type="project" value="InterPro"/>
</dbReference>
<feature type="transmembrane region" description="Helical" evidence="8">
    <location>
        <begin position="155"/>
        <end position="175"/>
    </location>
</feature>
<evidence type="ECO:0000256" key="5">
    <source>
        <dbReference type="ARBA" id="ARBA00022692"/>
    </source>
</evidence>
<dbReference type="Proteomes" id="UP000040453">
    <property type="component" value="Unassembled WGS sequence"/>
</dbReference>
<feature type="transmembrane region" description="Helical" evidence="8">
    <location>
        <begin position="281"/>
        <end position="303"/>
    </location>
</feature>
<comment type="similarity">
    <text evidence="2">Belongs to the binding-protein-dependent transport system permease family. FecCD subfamily.</text>
</comment>
<evidence type="ECO:0000256" key="4">
    <source>
        <dbReference type="ARBA" id="ARBA00022475"/>
    </source>
</evidence>
<feature type="transmembrane region" description="Helical" evidence="8">
    <location>
        <begin position="310"/>
        <end position="330"/>
    </location>
</feature>
<comment type="subcellular location">
    <subcellularLocation>
        <location evidence="1">Cell membrane</location>
        <topology evidence="1">Multi-pass membrane protein</topology>
    </subcellularLocation>
</comment>
<dbReference type="SUPFAM" id="SSF81345">
    <property type="entry name" value="ABC transporter involved in vitamin B12 uptake, BtuC"/>
    <property type="match status" value="1"/>
</dbReference>
<keyword evidence="7 8" id="KW-0472">Membrane</keyword>
<dbReference type="OrthoDB" id="9811721at2"/>
<evidence type="ECO:0000256" key="3">
    <source>
        <dbReference type="ARBA" id="ARBA00022448"/>
    </source>
</evidence>
<sequence>MRLFSHSSQLRKVLINMIGICLVVFSVGMSISYGATTVDLHTVWQAVFQFSEGEQAHQVIWELRIPRALAAVLVGAFLAVSGSVMQGMTRNPLASPSIMGVTDGAAFMLVIILAFYPAVSNVGLMFASFIGAGIAVTLVFLIGSFSSSGLTPVKLALAGVAIGTLLRSVSSILSLHFQLERDIGFWLAGGLDGAGWNAISLLLVAGVIGIVLALSIAKSITVLSLGDDLSTGLGQNNTFIKIAGIAVVLILTGAAVSVAGSVGFVGLIIPHITRFIIGTDYRWIIPTSAVFGALLLVNADLIARIINAPFETPVGAITSIIGVPFFLYLARGSGGDRK</sequence>
<dbReference type="CDD" id="cd06550">
    <property type="entry name" value="TM_ABC_iron-siderophores_like"/>
    <property type="match status" value="1"/>
</dbReference>
<feature type="transmembrane region" description="Helical" evidence="8">
    <location>
        <begin position="195"/>
        <end position="217"/>
    </location>
</feature>
<proteinExistence type="inferred from homology"/>
<feature type="transmembrane region" description="Helical" evidence="8">
    <location>
        <begin position="122"/>
        <end position="143"/>
    </location>
</feature>
<gene>
    <name evidence="9" type="primary">feuB_1</name>
    <name evidence="9" type="ORF">BN997_02167</name>
</gene>
<keyword evidence="10" id="KW-1185">Reference proteome</keyword>
<evidence type="ECO:0000256" key="7">
    <source>
        <dbReference type="ARBA" id="ARBA00023136"/>
    </source>
</evidence>
<reference evidence="9 10" key="1">
    <citation type="submission" date="2014-11" db="EMBL/GenBank/DDBJ databases">
        <authorList>
            <person name="Urmite Genomes Urmite Genomes"/>
        </authorList>
    </citation>
    <scope>NUCLEOTIDE SEQUENCE [LARGE SCALE GENOMIC DNA]</scope>
    <source>
        <strain evidence="9 10">Oc5</strain>
    </source>
</reference>
<dbReference type="GO" id="GO:0005886">
    <property type="term" value="C:plasma membrane"/>
    <property type="evidence" value="ECO:0007669"/>
    <property type="project" value="UniProtKB-SubCell"/>
</dbReference>
<evidence type="ECO:0000313" key="10">
    <source>
        <dbReference type="Proteomes" id="UP000040453"/>
    </source>
</evidence>
<dbReference type="PANTHER" id="PTHR30472">
    <property type="entry name" value="FERRIC ENTEROBACTIN TRANSPORT SYSTEM PERMEASE PROTEIN"/>
    <property type="match status" value="1"/>
</dbReference>
<dbReference type="PANTHER" id="PTHR30472:SF58">
    <property type="entry name" value="IRON(3+)-HYDROXAMATE IMPORT SYSTEM PERMEASE PROTEIN FHUB"/>
    <property type="match status" value="1"/>
</dbReference>
<evidence type="ECO:0000256" key="8">
    <source>
        <dbReference type="SAM" id="Phobius"/>
    </source>
</evidence>
<organism evidence="9 10">
    <name type="scientific">Oceanobacillus oncorhynchi</name>
    <dbReference type="NCBI Taxonomy" id="545501"/>
    <lineage>
        <taxon>Bacteria</taxon>
        <taxon>Bacillati</taxon>
        <taxon>Bacillota</taxon>
        <taxon>Bacilli</taxon>
        <taxon>Bacillales</taxon>
        <taxon>Bacillaceae</taxon>
        <taxon>Oceanobacillus</taxon>
    </lineage>
</organism>
<dbReference type="FunFam" id="1.10.3470.10:FF:000001">
    <property type="entry name" value="Vitamin B12 ABC transporter permease BtuC"/>
    <property type="match status" value="1"/>
</dbReference>
<protein>
    <submittedName>
        <fullName evidence="9">Iron-uptake system permease protein FeuB</fullName>
    </submittedName>
</protein>
<dbReference type="RefSeq" id="WP_042532039.1">
    <property type="nucleotide sequence ID" value="NZ_CAXOIH010000014.1"/>
</dbReference>
<dbReference type="InterPro" id="IPR000522">
    <property type="entry name" value="ABC_transptr_permease_BtuC"/>
</dbReference>
<evidence type="ECO:0000313" key="9">
    <source>
        <dbReference type="EMBL" id="CEI82306.1"/>
    </source>
</evidence>
<feature type="transmembrane region" description="Helical" evidence="8">
    <location>
        <begin position="68"/>
        <end position="85"/>
    </location>
</feature>
<keyword evidence="5 8" id="KW-0812">Transmembrane</keyword>
<dbReference type="EMBL" id="CDGG01000001">
    <property type="protein sequence ID" value="CEI82306.1"/>
    <property type="molecule type" value="Genomic_DNA"/>
</dbReference>
<accession>A0A0A1MTR7</accession>
<keyword evidence="6 8" id="KW-1133">Transmembrane helix</keyword>
<keyword evidence="4" id="KW-1003">Cell membrane</keyword>
<dbReference type="GO" id="GO:0033214">
    <property type="term" value="P:siderophore-iron import into cell"/>
    <property type="evidence" value="ECO:0007669"/>
    <property type="project" value="TreeGrafter"/>
</dbReference>
<dbReference type="Pfam" id="PF01032">
    <property type="entry name" value="FecCD"/>
    <property type="match status" value="1"/>
</dbReference>
<dbReference type="InterPro" id="IPR037294">
    <property type="entry name" value="ABC_BtuC-like"/>
</dbReference>
<evidence type="ECO:0000256" key="1">
    <source>
        <dbReference type="ARBA" id="ARBA00004651"/>
    </source>
</evidence>
<dbReference type="Gene3D" id="1.10.3470.10">
    <property type="entry name" value="ABC transporter involved in vitamin B12 uptake, BtuC"/>
    <property type="match status" value="1"/>
</dbReference>
<evidence type="ECO:0000256" key="6">
    <source>
        <dbReference type="ARBA" id="ARBA00022989"/>
    </source>
</evidence>
<name>A0A0A1MTR7_9BACI</name>
<keyword evidence="3" id="KW-0813">Transport</keyword>
<dbReference type="AlphaFoldDB" id="A0A0A1MTR7"/>
<evidence type="ECO:0000256" key="2">
    <source>
        <dbReference type="ARBA" id="ARBA00007935"/>
    </source>
</evidence>